<reference evidence="8 9" key="1">
    <citation type="submission" date="2019-02" db="EMBL/GenBank/DDBJ databases">
        <title>Genomic Encyclopedia of Type Strains, Phase IV (KMG-IV): sequencing the most valuable type-strain genomes for metagenomic binning, comparative biology and taxonomic classification.</title>
        <authorList>
            <person name="Goeker M."/>
        </authorList>
    </citation>
    <scope>NUCLEOTIDE SEQUENCE [LARGE SCALE GENOMIC DNA]</scope>
    <source>
        <strain evidence="8 9">DSM 23814</strain>
    </source>
</reference>
<evidence type="ECO:0000256" key="3">
    <source>
        <dbReference type="ARBA" id="ARBA00022723"/>
    </source>
</evidence>
<proteinExistence type="inferred from homology"/>
<dbReference type="InterPro" id="IPR036010">
    <property type="entry name" value="2Fe-2S_ferredoxin-like_sf"/>
</dbReference>
<evidence type="ECO:0000256" key="1">
    <source>
        <dbReference type="ARBA" id="ARBA00010914"/>
    </source>
</evidence>
<dbReference type="InterPro" id="IPR012675">
    <property type="entry name" value="Beta-grasp_dom_sf"/>
</dbReference>
<evidence type="ECO:0000256" key="2">
    <source>
        <dbReference type="ARBA" id="ARBA00022714"/>
    </source>
</evidence>
<dbReference type="Proteomes" id="UP000293398">
    <property type="component" value="Unassembled WGS sequence"/>
</dbReference>
<comment type="cofactor">
    <cofactor evidence="6">
        <name>[2Fe-2S] cluster</name>
        <dbReference type="ChEBI" id="CHEBI:190135"/>
    </cofactor>
</comment>
<keyword evidence="5" id="KW-0411">Iron-sulfur</keyword>
<dbReference type="GO" id="GO:0046872">
    <property type="term" value="F:metal ion binding"/>
    <property type="evidence" value="ECO:0007669"/>
    <property type="project" value="UniProtKB-KW"/>
</dbReference>
<dbReference type="GO" id="GO:0009055">
    <property type="term" value="F:electron transfer activity"/>
    <property type="evidence" value="ECO:0007669"/>
    <property type="project" value="TreeGrafter"/>
</dbReference>
<keyword evidence="2" id="KW-0001">2Fe-2S</keyword>
<evidence type="ECO:0000259" key="7">
    <source>
        <dbReference type="PROSITE" id="PS51085"/>
    </source>
</evidence>
<evidence type="ECO:0000313" key="9">
    <source>
        <dbReference type="Proteomes" id="UP000293398"/>
    </source>
</evidence>
<dbReference type="Pfam" id="PF00111">
    <property type="entry name" value="Fer2"/>
    <property type="match status" value="1"/>
</dbReference>
<dbReference type="PRINTS" id="PR00355">
    <property type="entry name" value="ADRENODOXIN"/>
</dbReference>
<dbReference type="GO" id="GO:0005829">
    <property type="term" value="C:cytosol"/>
    <property type="evidence" value="ECO:0007669"/>
    <property type="project" value="TreeGrafter"/>
</dbReference>
<keyword evidence="4" id="KW-0408">Iron</keyword>
<name>A0A4Q7VFT2_9BURK</name>
<evidence type="ECO:0000256" key="6">
    <source>
        <dbReference type="ARBA" id="ARBA00034078"/>
    </source>
</evidence>
<evidence type="ECO:0000256" key="5">
    <source>
        <dbReference type="ARBA" id="ARBA00023014"/>
    </source>
</evidence>
<dbReference type="PROSITE" id="PS51085">
    <property type="entry name" value="2FE2S_FER_2"/>
    <property type="match status" value="1"/>
</dbReference>
<dbReference type="GO" id="GO:0140647">
    <property type="term" value="P:P450-containing electron transport chain"/>
    <property type="evidence" value="ECO:0007669"/>
    <property type="project" value="InterPro"/>
</dbReference>
<sequence>MPLICITTRDGHKHNIQATTGNSIMETIRDAGIDEMLALCGGCCSCATCHIHVDSARLGSLPAIGDDEDALLDSSDHRLPESRLACQISVVEGLEGFAARIAPED</sequence>
<dbReference type="EMBL" id="SHKO01000002">
    <property type="protein sequence ID" value="RZT94851.1"/>
    <property type="molecule type" value="Genomic_DNA"/>
</dbReference>
<keyword evidence="3" id="KW-0479">Metal-binding</keyword>
<dbReference type="AlphaFoldDB" id="A0A4Q7VFT2"/>
<dbReference type="OrthoDB" id="9799640at2"/>
<dbReference type="SUPFAM" id="SSF54292">
    <property type="entry name" value="2Fe-2S ferredoxin-like"/>
    <property type="match status" value="1"/>
</dbReference>
<comment type="caution">
    <text evidence="8">The sequence shown here is derived from an EMBL/GenBank/DDBJ whole genome shotgun (WGS) entry which is preliminary data.</text>
</comment>
<dbReference type="GO" id="GO:0051537">
    <property type="term" value="F:2 iron, 2 sulfur cluster binding"/>
    <property type="evidence" value="ECO:0007669"/>
    <property type="project" value="UniProtKB-KW"/>
</dbReference>
<accession>A0A4Q7VFT2</accession>
<keyword evidence="9" id="KW-1185">Reference proteome</keyword>
<gene>
    <name evidence="8" type="ORF">EV681_3281</name>
</gene>
<dbReference type="PANTHER" id="PTHR23426">
    <property type="entry name" value="FERREDOXIN/ADRENODOXIN"/>
    <property type="match status" value="1"/>
</dbReference>
<dbReference type="CDD" id="cd00207">
    <property type="entry name" value="fer2"/>
    <property type="match status" value="1"/>
</dbReference>
<feature type="domain" description="2Fe-2S ferredoxin-type" evidence="7">
    <location>
        <begin position="2"/>
        <end position="105"/>
    </location>
</feature>
<evidence type="ECO:0000313" key="8">
    <source>
        <dbReference type="EMBL" id="RZT94851.1"/>
    </source>
</evidence>
<organism evidence="8 9">
    <name type="scientific">Advenella incenata</name>
    <dbReference type="NCBI Taxonomy" id="267800"/>
    <lineage>
        <taxon>Bacteria</taxon>
        <taxon>Pseudomonadati</taxon>
        <taxon>Pseudomonadota</taxon>
        <taxon>Betaproteobacteria</taxon>
        <taxon>Burkholderiales</taxon>
        <taxon>Alcaligenaceae</taxon>
    </lineage>
</organism>
<protein>
    <submittedName>
        <fullName evidence="8">2Fe-2S ferredoxin</fullName>
    </submittedName>
</protein>
<dbReference type="InterPro" id="IPR001055">
    <property type="entry name" value="Adrenodoxin-like"/>
</dbReference>
<evidence type="ECO:0000256" key="4">
    <source>
        <dbReference type="ARBA" id="ARBA00023004"/>
    </source>
</evidence>
<dbReference type="InterPro" id="IPR001041">
    <property type="entry name" value="2Fe-2S_ferredoxin-type"/>
</dbReference>
<dbReference type="Gene3D" id="3.10.20.30">
    <property type="match status" value="1"/>
</dbReference>
<comment type="similarity">
    <text evidence="1">Belongs to the adrenodoxin/putidaredoxin family.</text>
</comment>
<dbReference type="PANTHER" id="PTHR23426:SF65">
    <property type="entry name" value="FERREDOXIN-2, MITOCHONDRIAL"/>
    <property type="match status" value="1"/>
</dbReference>